<accession>A0A921R8N9</accession>
<dbReference type="EMBL" id="CM027682">
    <property type="protein sequence ID" value="KAG0535889.1"/>
    <property type="molecule type" value="Genomic_DNA"/>
</dbReference>
<feature type="chain" id="PRO_5036804138" evidence="2">
    <location>
        <begin position="23"/>
        <end position="212"/>
    </location>
</feature>
<evidence type="ECO:0000256" key="2">
    <source>
        <dbReference type="SAM" id="SignalP"/>
    </source>
</evidence>
<reference evidence="3" key="1">
    <citation type="journal article" date="2019" name="BMC Genomics">
        <title>A new reference genome for Sorghum bicolor reveals high levels of sequence similarity between sweet and grain genotypes: implications for the genetics of sugar metabolism.</title>
        <authorList>
            <person name="Cooper E.A."/>
            <person name="Brenton Z.W."/>
            <person name="Flinn B.S."/>
            <person name="Jenkins J."/>
            <person name="Shu S."/>
            <person name="Flowers D."/>
            <person name="Luo F."/>
            <person name="Wang Y."/>
            <person name="Xia P."/>
            <person name="Barry K."/>
            <person name="Daum C."/>
            <person name="Lipzen A."/>
            <person name="Yoshinaga Y."/>
            <person name="Schmutz J."/>
            <person name="Saski C."/>
            <person name="Vermerris W."/>
            <person name="Kresovich S."/>
        </authorList>
    </citation>
    <scope>NUCLEOTIDE SEQUENCE</scope>
</reference>
<evidence type="ECO:0000313" key="4">
    <source>
        <dbReference type="Proteomes" id="UP000807115"/>
    </source>
</evidence>
<name>A0A921R8N9_SORBI</name>
<evidence type="ECO:0000313" key="3">
    <source>
        <dbReference type="EMBL" id="KAG0535889.1"/>
    </source>
</evidence>
<organism evidence="3 4">
    <name type="scientific">Sorghum bicolor</name>
    <name type="common">Sorghum</name>
    <name type="synonym">Sorghum vulgare</name>
    <dbReference type="NCBI Taxonomy" id="4558"/>
    <lineage>
        <taxon>Eukaryota</taxon>
        <taxon>Viridiplantae</taxon>
        <taxon>Streptophyta</taxon>
        <taxon>Embryophyta</taxon>
        <taxon>Tracheophyta</taxon>
        <taxon>Spermatophyta</taxon>
        <taxon>Magnoliopsida</taxon>
        <taxon>Liliopsida</taxon>
        <taxon>Poales</taxon>
        <taxon>Poaceae</taxon>
        <taxon>PACMAD clade</taxon>
        <taxon>Panicoideae</taxon>
        <taxon>Andropogonodae</taxon>
        <taxon>Andropogoneae</taxon>
        <taxon>Sorghinae</taxon>
        <taxon>Sorghum</taxon>
    </lineage>
</organism>
<feature type="signal peptide" evidence="2">
    <location>
        <begin position="1"/>
        <end position="22"/>
    </location>
</feature>
<protein>
    <submittedName>
        <fullName evidence="3">Uncharacterized protein</fullName>
    </submittedName>
</protein>
<feature type="compositionally biased region" description="Acidic residues" evidence="1">
    <location>
        <begin position="162"/>
        <end position="174"/>
    </location>
</feature>
<comment type="caution">
    <text evidence="3">The sequence shown here is derived from an EMBL/GenBank/DDBJ whole genome shotgun (WGS) entry which is preliminary data.</text>
</comment>
<feature type="compositionally biased region" description="Basic and acidic residues" evidence="1">
    <location>
        <begin position="148"/>
        <end position="158"/>
    </location>
</feature>
<reference evidence="3" key="2">
    <citation type="submission" date="2020-10" db="EMBL/GenBank/DDBJ databases">
        <authorList>
            <person name="Cooper E.A."/>
            <person name="Brenton Z.W."/>
            <person name="Flinn B.S."/>
            <person name="Jenkins J."/>
            <person name="Shu S."/>
            <person name="Flowers D."/>
            <person name="Luo F."/>
            <person name="Wang Y."/>
            <person name="Xia P."/>
            <person name="Barry K."/>
            <person name="Daum C."/>
            <person name="Lipzen A."/>
            <person name="Yoshinaga Y."/>
            <person name="Schmutz J."/>
            <person name="Saski C."/>
            <person name="Vermerris W."/>
            <person name="Kresovich S."/>
        </authorList>
    </citation>
    <scope>NUCLEOTIDE SEQUENCE</scope>
</reference>
<dbReference type="Proteomes" id="UP000807115">
    <property type="component" value="Chromosome 3"/>
</dbReference>
<sequence>MARAAVVLALVVCCLLVATAPAHRPVDHPPARVADSVVLVDRKPLPQPVRALADCAEVAADEQGATALAVPEEEDAGGWPHGGEQCRTWIYFFTVILPDGVVLDEANAGSSETAPRYLPGEVSPKKFSEVTMTVEQGWGWPGTAVSGKAEDGERRRPYDSVSESDCDSDSDDEDKDGHLPVALEAGGSPLCRQTYSDASILVSNTSLYKIVY</sequence>
<gene>
    <name evidence="3" type="ORF">BDA96_03G017000</name>
</gene>
<feature type="region of interest" description="Disordered" evidence="1">
    <location>
        <begin position="138"/>
        <end position="182"/>
    </location>
</feature>
<keyword evidence="2" id="KW-0732">Signal</keyword>
<proteinExistence type="predicted"/>
<dbReference type="AlphaFoldDB" id="A0A921R8N9"/>
<evidence type="ECO:0000256" key="1">
    <source>
        <dbReference type="SAM" id="MobiDB-lite"/>
    </source>
</evidence>